<evidence type="ECO:0000259" key="3">
    <source>
        <dbReference type="Pfam" id="PF05175"/>
    </source>
</evidence>
<reference evidence="4 5" key="1">
    <citation type="submission" date="2019-09" db="EMBL/GenBank/DDBJ databases">
        <title>Complete genome sequence of Sporolactobacillus terrae 70-3.</title>
        <authorList>
            <person name="Tanaka N."/>
            <person name="Shiwa Y."/>
            <person name="Fujita N."/>
            <person name="Tanasupawat S."/>
        </authorList>
    </citation>
    <scope>NUCLEOTIDE SEQUENCE [LARGE SCALE GENOMIC DNA]</scope>
    <source>
        <strain evidence="4 5">70-3</strain>
    </source>
</reference>
<organism evidence="4 5">
    <name type="scientific">Sporolactobacillus terrae</name>
    <dbReference type="NCBI Taxonomy" id="269673"/>
    <lineage>
        <taxon>Bacteria</taxon>
        <taxon>Bacillati</taxon>
        <taxon>Bacillota</taxon>
        <taxon>Bacilli</taxon>
        <taxon>Bacillales</taxon>
        <taxon>Sporolactobacillaceae</taxon>
        <taxon>Sporolactobacillus</taxon>
    </lineage>
</organism>
<dbReference type="GO" id="GO:0008757">
    <property type="term" value="F:S-adenosylmethionine-dependent methyltransferase activity"/>
    <property type="evidence" value="ECO:0007669"/>
    <property type="project" value="InterPro"/>
</dbReference>
<dbReference type="GO" id="GO:0032259">
    <property type="term" value="P:methylation"/>
    <property type="evidence" value="ECO:0007669"/>
    <property type="project" value="UniProtKB-KW"/>
</dbReference>
<dbReference type="PANTHER" id="PTHR47816">
    <property type="entry name" value="RIBOSOMAL RNA SMALL SUBUNIT METHYLTRANSFERASE C"/>
    <property type="match status" value="1"/>
</dbReference>
<protein>
    <recommendedName>
        <fullName evidence="3">Methyltransferase small domain-containing protein</fullName>
    </recommendedName>
</protein>
<evidence type="ECO:0000313" key="4">
    <source>
        <dbReference type="EMBL" id="BBN97403.1"/>
    </source>
</evidence>
<sequence>MTRHCGAQLIFKGMIELTEHYYSEHPHVKSNPHSLSATLRQHNFVFTTDAGVFSKNAIDFGSALLIETFYEPQISGAFLDMGCGYGPIGIALARDFPDRDVVMVDINERAVALAAKNAQENQVNPVVLQSSLFEKVTGDFAAIVTNPPIRAGKQVVHQIFRDAHCFLKHGGELWTVIQKKQGAPSALKMLQSLFDRVDVAAKKKGYYILCARKD</sequence>
<evidence type="ECO:0000313" key="5">
    <source>
        <dbReference type="Proteomes" id="UP000326951"/>
    </source>
</evidence>
<dbReference type="InterPro" id="IPR029063">
    <property type="entry name" value="SAM-dependent_MTases_sf"/>
</dbReference>
<dbReference type="PANTHER" id="PTHR47816:SF4">
    <property type="entry name" value="RIBOSOMAL RNA SMALL SUBUNIT METHYLTRANSFERASE C"/>
    <property type="match status" value="1"/>
</dbReference>
<dbReference type="InterPro" id="IPR046977">
    <property type="entry name" value="RsmC/RlmG"/>
</dbReference>
<dbReference type="Gene3D" id="3.40.50.150">
    <property type="entry name" value="Vaccinia Virus protein VP39"/>
    <property type="match status" value="1"/>
</dbReference>
<dbReference type="Proteomes" id="UP000326951">
    <property type="component" value="Chromosome"/>
</dbReference>
<keyword evidence="1" id="KW-0489">Methyltransferase</keyword>
<dbReference type="Pfam" id="PF05175">
    <property type="entry name" value="MTS"/>
    <property type="match status" value="1"/>
</dbReference>
<dbReference type="InterPro" id="IPR007848">
    <property type="entry name" value="Small_mtfrase_dom"/>
</dbReference>
<name>A0A5K7WYI3_9BACL</name>
<gene>
    <name evidence="4" type="primary">ybxB</name>
    <name evidence="4" type="ORF">St703_01080</name>
</gene>
<keyword evidence="2" id="KW-0808">Transferase</keyword>
<evidence type="ECO:0000256" key="2">
    <source>
        <dbReference type="ARBA" id="ARBA00022679"/>
    </source>
</evidence>
<dbReference type="CDD" id="cd02440">
    <property type="entry name" value="AdoMet_MTases"/>
    <property type="match status" value="1"/>
</dbReference>
<feature type="domain" description="Methyltransferase small" evidence="3">
    <location>
        <begin position="44"/>
        <end position="209"/>
    </location>
</feature>
<accession>A0A5K7WYI3</accession>
<dbReference type="EMBL" id="AP021853">
    <property type="protein sequence ID" value="BBN97403.1"/>
    <property type="molecule type" value="Genomic_DNA"/>
</dbReference>
<evidence type="ECO:0000256" key="1">
    <source>
        <dbReference type="ARBA" id="ARBA00022603"/>
    </source>
</evidence>
<dbReference type="SUPFAM" id="SSF53335">
    <property type="entry name" value="S-adenosyl-L-methionine-dependent methyltransferases"/>
    <property type="match status" value="1"/>
</dbReference>
<dbReference type="AlphaFoldDB" id="A0A5K7WYI3"/>
<proteinExistence type="predicted"/>